<evidence type="ECO:0000313" key="3">
    <source>
        <dbReference type="Proteomes" id="UP001234989"/>
    </source>
</evidence>
<feature type="domain" description="F-box" evidence="1">
    <location>
        <begin position="1"/>
        <end position="35"/>
    </location>
</feature>
<dbReference type="Proteomes" id="UP001234989">
    <property type="component" value="Chromosome 5"/>
</dbReference>
<proteinExistence type="predicted"/>
<gene>
    <name evidence="2" type="ORF">MTR67_023749</name>
</gene>
<reference evidence="2" key="1">
    <citation type="submission" date="2023-08" db="EMBL/GenBank/DDBJ databases">
        <title>A de novo genome assembly of Solanum verrucosum Schlechtendal, a Mexican diploid species geographically isolated from the other diploid A-genome species in potato relatives.</title>
        <authorList>
            <person name="Hosaka K."/>
        </authorList>
    </citation>
    <scope>NUCLEOTIDE SEQUENCE</scope>
    <source>
        <tissue evidence="2">Young leaves</tissue>
    </source>
</reference>
<sequence length="144" mass="17305">LIIEILLRLPVKYLLQFRCVSKTWISLIYSSKFIKYHMSLSVNNKDYTNHRLMLRTAHLENNLKNCSLKSLLYESIIDESDIDYPMKNSSRYSLSRSSINGLIWQPNITKELFLWNPTIRKHRKLLDLKPKMGNVFHLFIWFWI</sequence>
<dbReference type="InterPro" id="IPR001810">
    <property type="entry name" value="F-box_dom"/>
</dbReference>
<dbReference type="PANTHER" id="PTHR31672">
    <property type="entry name" value="BNACNNG10540D PROTEIN"/>
    <property type="match status" value="1"/>
</dbReference>
<keyword evidence="3" id="KW-1185">Reference proteome</keyword>
<organism evidence="2 3">
    <name type="scientific">Solanum verrucosum</name>
    <dbReference type="NCBI Taxonomy" id="315347"/>
    <lineage>
        <taxon>Eukaryota</taxon>
        <taxon>Viridiplantae</taxon>
        <taxon>Streptophyta</taxon>
        <taxon>Embryophyta</taxon>
        <taxon>Tracheophyta</taxon>
        <taxon>Spermatophyta</taxon>
        <taxon>Magnoliopsida</taxon>
        <taxon>eudicotyledons</taxon>
        <taxon>Gunneridae</taxon>
        <taxon>Pentapetalae</taxon>
        <taxon>asterids</taxon>
        <taxon>lamiids</taxon>
        <taxon>Solanales</taxon>
        <taxon>Solanaceae</taxon>
        <taxon>Solanoideae</taxon>
        <taxon>Solaneae</taxon>
        <taxon>Solanum</taxon>
    </lineage>
</organism>
<dbReference type="Pfam" id="PF00646">
    <property type="entry name" value="F-box"/>
    <property type="match status" value="1"/>
</dbReference>
<dbReference type="AlphaFoldDB" id="A0AAF0R2J5"/>
<name>A0AAF0R2J5_SOLVR</name>
<dbReference type="PANTHER" id="PTHR31672:SF13">
    <property type="entry name" value="F-BOX PROTEIN CPR30-LIKE"/>
    <property type="match status" value="1"/>
</dbReference>
<dbReference type="SUPFAM" id="SSF81383">
    <property type="entry name" value="F-box domain"/>
    <property type="match status" value="1"/>
</dbReference>
<evidence type="ECO:0000259" key="1">
    <source>
        <dbReference type="Pfam" id="PF00646"/>
    </source>
</evidence>
<dbReference type="InterPro" id="IPR050796">
    <property type="entry name" value="SCF_F-box_component"/>
</dbReference>
<protein>
    <recommendedName>
        <fullName evidence="1">F-box domain-containing protein</fullName>
    </recommendedName>
</protein>
<dbReference type="InterPro" id="IPR036047">
    <property type="entry name" value="F-box-like_dom_sf"/>
</dbReference>
<feature type="non-terminal residue" evidence="2">
    <location>
        <position position="1"/>
    </location>
</feature>
<accession>A0AAF0R2J5</accession>
<dbReference type="EMBL" id="CP133616">
    <property type="protein sequence ID" value="WMV30364.1"/>
    <property type="molecule type" value="Genomic_DNA"/>
</dbReference>
<evidence type="ECO:0000313" key="2">
    <source>
        <dbReference type="EMBL" id="WMV30364.1"/>
    </source>
</evidence>